<gene>
    <name evidence="2" type="ORF">E1963_03080</name>
</gene>
<organism evidence="2 3">
    <name type="scientific">Extibacter muris</name>
    <dbReference type="NCBI Taxonomy" id="1796622"/>
    <lineage>
        <taxon>Bacteria</taxon>
        <taxon>Bacillati</taxon>
        <taxon>Bacillota</taxon>
        <taxon>Clostridia</taxon>
        <taxon>Lachnospirales</taxon>
        <taxon>Lachnospiraceae</taxon>
        <taxon>Extibacter</taxon>
    </lineage>
</organism>
<evidence type="ECO:0000256" key="1">
    <source>
        <dbReference type="SAM" id="MobiDB-lite"/>
    </source>
</evidence>
<dbReference type="Proteomes" id="UP000295710">
    <property type="component" value="Unassembled WGS sequence"/>
</dbReference>
<dbReference type="SUPFAM" id="SSF53448">
    <property type="entry name" value="Nucleotide-diphospho-sugar transferases"/>
    <property type="match status" value="1"/>
</dbReference>
<evidence type="ECO:0000313" key="2">
    <source>
        <dbReference type="EMBL" id="TDA23081.1"/>
    </source>
</evidence>
<name>A0A4R4FHN5_9FIRM</name>
<keyword evidence="3" id="KW-1185">Reference proteome</keyword>
<protein>
    <recommendedName>
        <fullName evidence="4">Glycosyl transferase</fullName>
    </recommendedName>
</protein>
<comment type="caution">
    <text evidence="2">The sequence shown here is derived from an EMBL/GenBank/DDBJ whole genome shotgun (WGS) entry which is preliminary data.</text>
</comment>
<dbReference type="Gene3D" id="3.90.550.20">
    <property type="match status" value="1"/>
</dbReference>
<dbReference type="EMBL" id="SMMX01000002">
    <property type="protein sequence ID" value="TDA23081.1"/>
    <property type="molecule type" value="Genomic_DNA"/>
</dbReference>
<reference evidence="2 3" key="1">
    <citation type="journal article" date="2016" name="Nat. Microbiol.">
        <title>The Mouse Intestinal Bacterial Collection (miBC) provides host-specific insight into cultured diversity and functional potential of the gut microbiota.</title>
        <authorList>
            <person name="Lagkouvardos I."/>
            <person name="Pukall R."/>
            <person name="Abt B."/>
            <person name="Foesel B.U."/>
            <person name="Meier-Kolthoff J.P."/>
            <person name="Kumar N."/>
            <person name="Bresciani A."/>
            <person name="Martinez I."/>
            <person name="Just S."/>
            <person name="Ziegler C."/>
            <person name="Brugiroux S."/>
            <person name="Garzetti D."/>
            <person name="Wenning M."/>
            <person name="Bui T.P."/>
            <person name="Wang J."/>
            <person name="Hugenholtz F."/>
            <person name="Plugge C.M."/>
            <person name="Peterson D.A."/>
            <person name="Hornef M.W."/>
            <person name="Baines J.F."/>
            <person name="Smidt H."/>
            <person name="Walter J."/>
            <person name="Kristiansen K."/>
            <person name="Nielsen H.B."/>
            <person name="Haller D."/>
            <person name="Overmann J."/>
            <person name="Stecher B."/>
            <person name="Clavel T."/>
        </authorList>
    </citation>
    <scope>NUCLEOTIDE SEQUENCE [LARGE SCALE GENOMIC DNA]</scope>
    <source>
        <strain evidence="2 3">DSM 28560</strain>
    </source>
</reference>
<dbReference type="RefSeq" id="WP_132275124.1">
    <property type="nucleotide sequence ID" value="NZ_JAOBST010000003.1"/>
</dbReference>
<evidence type="ECO:0000313" key="3">
    <source>
        <dbReference type="Proteomes" id="UP000295710"/>
    </source>
</evidence>
<evidence type="ECO:0008006" key="4">
    <source>
        <dbReference type="Google" id="ProtNLM"/>
    </source>
</evidence>
<dbReference type="InterPro" id="IPR029044">
    <property type="entry name" value="Nucleotide-diphossugar_trans"/>
</dbReference>
<proteinExistence type="predicted"/>
<accession>A0A4R4FHN5</accession>
<sequence>MYQYEQKSRPTGRSRRLEVHAGQRQEPVIQRHKFDAVYNLVWGRRAHSRDIPKIIHRFWAGGAMSRQSFENILGMQERINDQNQSDRRRFWKEKWKQILWTVRDINQIRADGLDGQLERLSASGVIVMDAGELLPGMTEITDMAESGYMARVVGSMEDLSKEHPEFIDLKFLSDTVRLMAVSLHGGIYMDTDIGAGSVDLSVPLYHRDSSAMIPLAGVQVQNSQAYERQKTGDRFGPMPPELARSGITQEDWNLFQSTLADVPKPVFNYFFASRPQNPRIVAAASRMLADPLESGMNVMDALFTDADRPEEWMVQWLLDLQWATSASDTQEGT</sequence>
<feature type="region of interest" description="Disordered" evidence="1">
    <location>
        <begin position="1"/>
        <end position="22"/>
    </location>
</feature>
<dbReference type="AlphaFoldDB" id="A0A4R4FHN5"/>